<feature type="transmembrane region" description="Helical" evidence="8">
    <location>
        <begin position="184"/>
        <end position="203"/>
    </location>
</feature>
<dbReference type="GO" id="GO:0022857">
    <property type="term" value="F:transmembrane transporter activity"/>
    <property type="evidence" value="ECO:0007669"/>
    <property type="project" value="InterPro"/>
</dbReference>
<feature type="transmembrane region" description="Helical" evidence="8">
    <location>
        <begin position="392"/>
        <end position="416"/>
    </location>
</feature>
<comment type="similarity">
    <text evidence="2">Belongs to the major facilitator superfamily. Vesicular transporter family.</text>
</comment>
<feature type="transmembrane region" description="Helical" evidence="8">
    <location>
        <begin position="437"/>
        <end position="459"/>
    </location>
</feature>
<feature type="transmembrane region" description="Helical" evidence="8">
    <location>
        <begin position="24"/>
        <end position="50"/>
    </location>
</feature>
<comment type="subcellular location">
    <subcellularLocation>
        <location evidence="1">Membrane</location>
        <topology evidence="1">Multi-pass membrane protein</topology>
    </subcellularLocation>
</comment>
<evidence type="ECO:0000256" key="7">
    <source>
        <dbReference type="SAM" id="MobiDB-lite"/>
    </source>
</evidence>
<evidence type="ECO:0000256" key="3">
    <source>
        <dbReference type="ARBA" id="ARBA00022448"/>
    </source>
</evidence>
<dbReference type="Gene3D" id="1.20.1250.20">
    <property type="entry name" value="MFS general substrate transporter like domains"/>
    <property type="match status" value="1"/>
</dbReference>
<dbReference type="SUPFAM" id="SSF103473">
    <property type="entry name" value="MFS general substrate transporter"/>
    <property type="match status" value="1"/>
</dbReference>
<evidence type="ECO:0000256" key="2">
    <source>
        <dbReference type="ARBA" id="ARBA00006829"/>
    </source>
</evidence>
<keyword evidence="4 8" id="KW-0812">Transmembrane</keyword>
<evidence type="ECO:0000256" key="5">
    <source>
        <dbReference type="ARBA" id="ARBA00022989"/>
    </source>
</evidence>
<feature type="domain" description="Major facilitator superfamily (MFS) profile" evidence="9">
    <location>
        <begin position="25"/>
        <end position="491"/>
    </location>
</feature>
<evidence type="ECO:0000256" key="4">
    <source>
        <dbReference type="ARBA" id="ARBA00022692"/>
    </source>
</evidence>
<reference evidence="10 11" key="1">
    <citation type="journal article" date="2020" name="Microbiol. Resour. Announc.">
        <title>Draft Genome Sequence of a Cladosporium Species Isolated from the Mesophotic Ascidian Didemnum maculosum.</title>
        <authorList>
            <person name="Gioti A."/>
            <person name="Siaperas R."/>
            <person name="Nikolaivits E."/>
            <person name="Le Goff G."/>
            <person name="Ouazzani J."/>
            <person name="Kotoulas G."/>
            <person name="Topakas E."/>
        </authorList>
    </citation>
    <scope>NUCLEOTIDE SEQUENCE [LARGE SCALE GENOMIC DNA]</scope>
    <source>
        <strain evidence="10 11">TM138-S3</strain>
    </source>
</reference>
<feature type="compositionally biased region" description="Pro residues" evidence="7">
    <location>
        <begin position="257"/>
        <end position="271"/>
    </location>
</feature>
<keyword evidence="6 8" id="KW-0472">Membrane</keyword>
<dbReference type="RefSeq" id="XP_069228111.1">
    <property type="nucleotide sequence ID" value="XM_069374813.1"/>
</dbReference>
<evidence type="ECO:0000259" key="9">
    <source>
        <dbReference type="PROSITE" id="PS50850"/>
    </source>
</evidence>
<gene>
    <name evidence="10" type="ORF">WHR41_06208</name>
</gene>
<proteinExistence type="inferred from homology"/>
<dbReference type="InterPro" id="IPR020846">
    <property type="entry name" value="MFS_dom"/>
</dbReference>
<feature type="compositionally biased region" description="Basic and acidic residues" evidence="7">
    <location>
        <begin position="233"/>
        <end position="243"/>
    </location>
</feature>
<dbReference type="InterPro" id="IPR001958">
    <property type="entry name" value="Tet-R_TetA/multi-R_MdtG-like"/>
</dbReference>
<dbReference type="CDD" id="cd17325">
    <property type="entry name" value="MFS_MdtG_SLC18_like"/>
    <property type="match status" value="1"/>
</dbReference>
<sequence length="507" mass="53912">MFAWYTGTPTTPPLWLAARTSRTFITLTVAMAIFTDIFVYGIIVPVVPFALTSRAGVPESRIQTWVSILLAVYGAALLVTAPVCGWLADRSTSRRAPLLLGLLALAGSTVLLCVGRSVGVIAAGRVLQGVSAAVVWVVGLALLVDTVGGDEIGEAMGYVGLAMSLGVLLAPLLGGVVFERAGYYAVWAMAFGLIGLDIVLRLAMVERKIAVRWDAQYAPKRAEMDDATAAGDTEPKQLDEKTDGTSSDDEAAEPNNAPSPSPAPEPSSPDHPTPKPKPKWHAHLPPILRLLASRRLLAALWAVLIQSSLLTSFDSVLPLFVKTTFNWSATGAGLIFLPIVIPTFLGPYIGHLSDRHGPRWYAAAGFLGASPFLILLRLVTANTLRQKALLCALLALVGFFLILAITPVMAEVTYAVMAKERRRPRGYYGAHGAYAQAYSLFNIAWAAGCMVGPLLAGLVVEAEGWSAATLILGCVAVFTVVPTVVWTGGSWRKRGREGVGEKKGEGV</sequence>
<accession>A0AB34KN46</accession>
<feature type="transmembrane region" description="Helical" evidence="8">
    <location>
        <begin position="360"/>
        <end position="380"/>
    </location>
</feature>
<dbReference type="PANTHER" id="PTHR23506">
    <property type="entry name" value="GH10249P"/>
    <property type="match status" value="1"/>
</dbReference>
<keyword evidence="3" id="KW-0813">Transport</keyword>
<dbReference type="GeneID" id="96007651"/>
<dbReference type="Proteomes" id="UP000803884">
    <property type="component" value="Unassembled WGS sequence"/>
</dbReference>
<keyword evidence="11" id="KW-1185">Reference proteome</keyword>
<evidence type="ECO:0000313" key="11">
    <source>
        <dbReference type="Proteomes" id="UP000803884"/>
    </source>
</evidence>
<feature type="transmembrane region" description="Helical" evidence="8">
    <location>
        <begin position="296"/>
        <end position="321"/>
    </location>
</feature>
<dbReference type="AlphaFoldDB" id="A0AB34KN46"/>
<dbReference type="PROSITE" id="PS50850">
    <property type="entry name" value="MFS"/>
    <property type="match status" value="1"/>
</dbReference>
<name>A0AB34KN46_9PEZI</name>
<evidence type="ECO:0000256" key="6">
    <source>
        <dbReference type="ARBA" id="ARBA00023136"/>
    </source>
</evidence>
<feature type="transmembrane region" description="Helical" evidence="8">
    <location>
        <begin position="62"/>
        <end position="87"/>
    </location>
</feature>
<dbReference type="InterPro" id="IPR050930">
    <property type="entry name" value="MFS_Vesicular_Transporter"/>
</dbReference>
<dbReference type="PRINTS" id="PR01035">
    <property type="entry name" value="TCRTETA"/>
</dbReference>
<dbReference type="EMBL" id="JAAQHG020000022">
    <property type="protein sequence ID" value="KAL1585005.1"/>
    <property type="molecule type" value="Genomic_DNA"/>
</dbReference>
<dbReference type="InterPro" id="IPR011701">
    <property type="entry name" value="MFS"/>
</dbReference>
<comment type="caution">
    <text evidence="10">The sequence shown here is derived from an EMBL/GenBank/DDBJ whole genome shotgun (WGS) entry which is preliminary data.</text>
</comment>
<organism evidence="10 11">
    <name type="scientific">Cladosporium halotolerans</name>
    <dbReference type="NCBI Taxonomy" id="1052096"/>
    <lineage>
        <taxon>Eukaryota</taxon>
        <taxon>Fungi</taxon>
        <taxon>Dikarya</taxon>
        <taxon>Ascomycota</taxon>
        <taxon>Pezizomycotina</taxon>
        <taxon>Dothideomycetes</taxon>
        <taxon>Dothideomycetidae</taxon>
        <taxon>Cladosporiales</taxon>
        <taxon>Cladosporiaceae</taxon>
        <taxon>Cladosporium</taxon>
    </lineage>
</organism>
<evidence type="ECO:0000256" key="8">
    <source>
        <dbReference type="SAM" id="Phobius"/>
    </source>
</evidence>
<feature type="transmembrane region" description="Helical" evidence="8">
    <location>
        <begin position="465"/>
        <end position="486"/>
    </location>
</feature>
<evidence type="ECO:0000256" key="1">
    <source>
        <dbReference type="ARBA" id="ARBA00004141"/>
    </source>
</evidence>
<dbReference type="GO" id="GO:0016020">
    <property type="term" value="C:membrane"/>
    <property type="evidence" value="ECO:0007669"/>
    <property type="project" value="UniProtKB-SubCell"/>
</dbReference>
<dbReference type="PANTHER" id="PTHR23506:SF23">
    <property type="entry name" value="GH10249P"/>
    <property type="match status" value="1"/>
</dbReference>
<keyword evidence="5 8" id="KW-1133">Transmembrane helix</keyword>
<feature type="transmembrane region" description="Helical" evidence="8">
    <location>
        <begin position="327"/>
        <end position="348"/>
    </location>
</feature>
<evidence type="ECO:0000313" key="10">
    <source>
        <dbReference type="EMBL" id="KAL1585005.1"/>
    </source>
</evidence>
<feature type="transmembrane region" description="Helical" evidence="8">
    <location>
        <begin position="156"/>
        <end position="178"/>
    </location>
</feature>
<dbReference type="InterPro" id="IPR036259">
    <property type="entry name" value="MFS_trans_sf"/>
</dbReference>
<dbReference type="Pfam" id="PF07690">
    <property type="entry name" value="MFS_1"/>
    <property type="match status" value="1"/>
</dbReference>
<feature type="transmembrane region" description="Helical" evidence="8">
    <location>
        <begin position="99"/>
        <end position="120"/>
    </location>
</feature>
<feature type="transmembrane region" description="Helical" evidence="8">
    <location>
        <begin position="126"/>
        <end position="144"/>
    </location>
</feature>
<protein>
    <recommendedName>
        <fullName evidence="9">Major facilitator superfamily (MFS) profile domain-containing protein</fullName>
    </recommendedName>
</protein>
<feature type="region of interest" description="Disordered" evidence="7">
    <location>
        <begin position="224"/>
        <end position="279"/>
    </location>
</feature>